<name>A0A0D6JD33_9HYPH</name>
<evidence type="ECO:0000256" key="3">
    <source>
        <dbReference type="ARBA" id="ARBA00022989"/>
    </source>
</evidence>
<feature type="transmembrane region" description="Helical" evidence="5">
    <location>
        <begin position="78"/>
        <end position="97"/>
    </location>
</feature>
<evidence type="ECO:0000256" key="2">
    <source>
        <dbReference type="ARBA" id="ARBA00022692"/>
    </source>
</evidence>
<feature type="transmembrane region" description="Helical" evidence="5">
    <location>
        <begin position="196"/>
        <end position="213"/>
    </location>
</feature>
<feature type="transmembrane region" description="Helical" evidence="5">
    <location>
        <begin position="9"/>
        <end position="31"/>
    </location>
</feature>
<evidence type="ECO:0000313" key="6">
    <source>
        <dbReference type="EMBL" id="CPR16741.1"/>
    </source>
</evidence>
<evidence type="ECO:0000256" key="4">
    <source>
        <dbReference type="ARBA" id="ARBA00023136"/>
    </source>
</evidence>
<sequence>MHASFPDTWILVSLAGLLVGFLIGMTGVGGGSVTTPMLISGFGVAPALAVGTDLLFASITKASAAWRHHKYGNVDWPIFGYLACGSLTSTLITLAWLKFAHPDTTLLASVIRTVLIGALVASSLAVSLVPWWLRRHGSQGTPEMRSAPRPIPTVLYGLLVGALVTLTSVGAGAIGVAILIMLYPNLAARRIVGTDIVHAIPLAFISGVGHLSMGNVDFGLLGALLIGSIPGIMLGSRLVGAFPDWLLRLLLSVVLIYAAYLLYTFAH</sequence>
<evidence type="ECO:0000256" key="5">
    <source>
        <dbReference type="RuleBase" id="RU363041"/>
    </source>
</evidence>
<dbReference type="AlphaFoldDB" id="A0A0D6JD33"/>
<dbReference type="KEGG" id="fiy:BN1229_v1_0944"/>
<comment type="subcellular location">
    <subcellularLocation>
        <location evidence="5">Cell membrane</location>
        <topology evidence="5">Multi-pass membrane protein</topology>
    </subcellularLocation>
    <subcellularLocation>
        <location evidence="1">Membrane</location>
        <topology evidence="1">Multi-pass membrane protein</topology>
    </subcellularLocation>
</comment>
<gene>
    <name evidence="6" type="ORF">YBN1229_v1_0944</name>
</gene>
<dbReference type="OrthoDB" id="5189995at2"/>
<feature type="transmembrane region" description="Helical" evidence="5">
    <location>
        <begin position="154"/>
        <end position="184"/>
    </location>
</feature>
<dbReference type="RefSeq" id="WP_046476961.1">
    <property type="nucleotide sequence ID" value="NZ_LN829118.1"/>
</dbReference>
<dbReference type="GO" id="GO:0005886">
    <property type="term" value="C:plasma membrane"/>
    <property type="evidence" value="ECO:0007669"/>
    <property type="project" value="UniProtKB-SubCell"/>
</dbReference>
<keyword evidence="7" id="KW-1185">Reference proteome</keyword>
<evidence type="ECO:0000313" key="7">
    <source>
        <dbReference type="Proteomes" id="UP000033187"/>
    </source>
</evidence>
<evidence type="ECO:0000256" key="1">
    <source>
        <dbReference type="ARBA" id="ARBA00004141"/>
    </source>
</evidence>
<dbReference type="InterPro" id="IPR051598">
    <property type="entry name" value="TSUP/Inactive_protease-like"/>
</dbReference>
<dbReference type="PANTHER" id="PTHR43701">
    <property type="entry name" value="MEMBRANE TRANSPORTER PROTEIN MJ0441-RELATED"/>
    <property type="match status" value="1"/>
</dbReference>
<keyword evidence="4 5" id="KW-0472">Membrane</keyword>
<feature type="transmembrane region" description="Helical" evidence="5">
    <location>
        <begin position="220"/>
        <end position="239"/>
    </location>
</feature>
<dbReference type="PANTHER" id="PTHR43701:SF2">
    <property type="entry name" value="MEMBRANE TRANSPORTER PROTEIN YJNA-RELATED"/>
    <property type="match status" value="1"/>
</dbReference>
<dbReference type="Proteomes" id="UP000033187">
    <property type="component" value="Chromosome 1"/>
</dbReference>
<keyword evidence="5" id="KW-1003">Cell membrane</keyword>
<organism evidence="6 7">
    <name type="scientific">Candidatus Filomicrobium marinum</name>
    <dbReference type="NCBI Taxonomy" id="1608628"/>
    <lineage>
        <taxon>Bacteria</taxon>
        <taxon>Pseudomonadati</taxon>
        <taxon>Pseudomonadota</taxon>
        <taxon>Alphaproteobacteria</taxon>
        <taxon>Hyphomicrobiales</taxon>
        <taxon>Hyphomicrobiaceae</taxon>
        <taxon>Filomicrobium</taxon>
    </lineage>
</organism>
<comment type="similarity">
    <text evidence="5">Belongs to the 4-toluene sulfonate uptake permease (TSUP) (TC 2.A.102) family.</text>
</comment>
<keyword evidence="2 5" id="KW-0812">Transmembrane</keyword>
<feature type="transmembrane region" description="Helical" evidence="5">
    <location>
        <begin position="37"/>
        <end position="57"/>
    </location>
</feature>
<reference evidence="7" key="1">
    <citation type="submission" date="2015-02" db="EMBL/GenBank/DDBJ databases">
        <authorList>
            <person name="Chooi Y.-H."/>
        </authorList>
    </citation>
    <scope>NUCLEOTIDE SEQUENCE [LARGE SCALE GENOMIC DNA]</scope>
    <source>
        <strain evidence="7">strain Y</strain>
    </source>
</reference>
<dbReference type="InterPro" id="IPR002781">
    <property type="entry name" value="TM_pro_TauE-like"/>
</dbReference>
<feature type="transmembrane region" description="Helical" evidence="5">
    <location>
        <begin position="109"/>
        <end position="133"/>
    </location>
</feature>
<accession>A0A0D6JD33</accession>
<dbReference type="EMBL" id="LN829119">
    <property type="protein sequence ID" value="CPR16741.1"/>
    <property type="molecule type" value="Genomic_DNA"/>
</dbReference>
<proteinExistence type="inferred from homology"/>
<protein>
    <recommendedName>
        <fullName evidence="5">Probable membrane transporter protein</fullName>
    </recommendedName>
</protein>
<feature type="transmembrane region" description="Helical" evidence="5">
    <location>
        <begin position="245"/>
        <end position="266"/>
    </location>
</feature>
<dbReference type="Pfam" id="PF01925">
    <property type="entry name" value="TauE"/>
    <property type="match status" value="1"/>
</dbReference>
<keyword evidence="3 5" id="KW-1133">Transmembrane helix</keyword>
<dbReference type="KEGG" id="fil:BN1229_v1_0941"/>